<protein>
    <submittedName>
        <fullName evidence="1">Uncharacterized protein</fullName>
    </submittedName>
</protein>
<organism evidence="1 2">
    <name type="scientific">Sphaeroforma arctica JP610</name>
    <dbReference type="NCBI Taxonomy" id="667725"/>
    <lineage>
        <taxon>Eukaryota</taxon>
        <taxon>Ichthyosporea</taxon>
        <taxon>Ichthyophonida</taxon>
        <taxon>Sphaeroforma</taxon>
    </lineage>
</organism>
<dbReference type="Proteomes" id="UP000054560">
    <property type="component" value="Unassembled WGS sequence"/>
</dbReference>
<dbReference type="RefSeq" id="XP_014146047.1">
    <property type="nucleotide sequence ID" value="XM_014290572.1"/>
</dbReference>
<dbReference type="EMBL" id="KQ247502">
    <property type="protein sequence ID" value="KNC72145.1"/>
    <property type="molecule type" value="Genomic_DNA"/>
</dbReference>
<reference evidence="1 2" key="1">
    <citation type="submission" date="2011-02" db="EMBL/GenBank/DDBJ databases">
        <title>The Genome Sequence of Sphaeroforma arctica JP610.</title>
        <authorList>
            <consortium name="The Broad Institute Genome Sequencing Platform"/>
            <person name="Russ C."/>
            <person name="Cuomo C."/>
            <person name="Young S.K."/>
            <person name="Zeng Q."/>
            <person name="Gargeya S."/>
            <person name="Alvarado L."/>
            <person name="Berlin A."/>
            <person name="Chapman S.B."/>
            <person name="Chen Z."/>
            <person name="Freedman E."/>
            <person name="Gellesch M."/>
            <person name="Goldberg J."/>
            <person name="Griggs A."/>
            <person name="Gujja S."/>
            <person name="Heilman E."/>
            <person name="Heiman D."/>
            <person name="Howarth C."/>
            <person name="Mehta T."/>
            <person name="Neiman D."/>
            <person name="Pearson M."/>
            <person name="Roberts A."/>
            <person name="Saif S."/>
            <person name="Shea T."/>
            <person name="Shenoy N."/>
            <person name="Sisk P."/>
            <person name="Stolte C."/>
            <person name="Sykes S."/>
            <person name="White J."/>
            <person name="Yandava C."/>
            <person name="Burger G."/>
            <person name="Gray M.W."/>
            <person name="Holland P.W.H."/>
            <person name="King N."/>
            <person name="Lang F.B.F."/>
            <person name="Roger A.J."/>
            <person name="Ruiz-Trillo I."/>
            <person name="Haas B."/>
            <person name="Nusbaum C."/>
            <person name="Birren B."/>
        </authorList>
    </citation>
    <scope>NUCLEOTIDE SEQUENCE [LARGE SCALE GENOMIC DNA]</scope>
    <source>
        <strain evidence="1 2">JP610</strain>
    </source>
</reference>
<gene>
    <name evidence="1" type="ORF">SARC_15302</name>
</gene>
<keyword evidence="2" id="KW-1185">Reference proteome</keyword>
<accession>A0A0L0F602</accession>
<evidence type="ECO:0000313" key="1">
    <source>
        <dbReference type="EMBL" id="KNC72145.1"/>
    </source>
</evidence>
<evidence type="ECO:0000313" key="2">
    <source>
        <dbReference type="Proteomes" id="UP000054560"/>
    </source>
</evidence>
<dbReference type="GeneID" id="25915806"/>
<dbReference type="AlphaFoldDB" id="A0A0L0F602"/>
<feature type="non-terminal residue" evidence="1">
    <location>
        <position position="1"/>
    </location>
</feature>
<sequence length="56" mass="6201">NPLHVAEADKCATQWLKRLKPNITDIEIAEKLRKRGGKGMENLASVADAKWSDVAL</sequence>
<proteinExistence type="predicted"/>
<name>A0A0L0F602_9EUKA</name>